<sequence length="595" mass="70363">MEYVDLREIDNDIKTLSDLNDKELKYICSISTNDSFQFSNKPNCTYFYTTKKEPFSLENSIFDCSLHINYEYYKENFNEIIKKICSIIKEITSNTITLYREFINEDTVKAIVSNSNIKNIRLGLNGDYILEKRIYDILVESKRDDIKEITTFDVSDELSNVFDKRLTAVMKRNIGVSNLEVKDVLERSSFTVDSRDLLEILDIIKNRQHDKSLNEIIINVTDYKNLKYFIEEVSSKYNSIKIILNLDFRNFKEEIIADLTKYKNIVVKEDSHEISLTLALKKELKIRELLEPVDMIKDKLSPFELYTKLYQIAKDFKPYKEVNNGGNIDDSRNLSKLLFNEYIVCVGYANLLQEFCKRYNIETYYMTVSVVPKDTKDLNESRGHARLLVKMKDEKYGIDGLYVTDPTWDHTDNSKYNHILMTFDEIDRELNNEIIFNAYDFLNVKSKKEFYALANNPAARKKLRYLSLDIKEFDNDNFERICKMSSFNYDYNLERVESLEKMADYCVNFHQEQISGDTILKALISIYKLENENLDEMQIIDYFRKIKSNLQTREDISHPTILKENEDEKIFDFYDNKYSNVDIDDIVTSKRKNTR</sequence>
<accession>A0A9D1KCQ8</accession>
<protein>
    <submittedName>
        <fullName evidence="1">Uncharacterized protein</fullName>
    </submittedName>
</protein>
<proteinExistence type="predicted"/>
<reference evidence="1" key="2">
    <citation type="journal article" date="2021" name="PeerJ">
        <title>Extensive microbial diversity within the chicken gut microbiome revealed by metagenomics and culture.</title>
        <authorList>
            <person name="Gilroy R."/>
            <person name="Ravi A."/>
            <person name="Getino M."/>
            <person name="Pursley I."/>
            <person name="Horton D.L."/>
            <person name="Alikhan N.F."/>
            <person name="Baker D."/>
            <person name="Gharbi K."/>
            <person name="Hall N."/>
            <person name="Watson M."/>
            <person name="Adriaenssens E.M."/>
            <person name="Foster-Nyarko E."/>
            <person name="Jarju S."/>
            <person name="Secka A."/>
            <person name="Antonio M."/>
            <person name="Oren A."/>
            <person name="Chaudhuri R.R."/>
            <person name="La Ragione R."/>
            <person name="Hildebrand F."/>
            <person name="Pallen M.J."/>
        </authorList>
    </citation>
    <scope>NUCLEOTIDE SEQUENCE</scope>
    <source>
        <strain evidence="1">CHK195-26880</strain>
    </source>
</reference>
<gene>
    <name evidence="1" type="ORF">IAB59_03880</name>
</gene>
<evidence type="ECO:0000313" key="1">
    <source>
        <dbReference type="EMBL" id="HIT37602.1"/>
    </source>
</evidence>
<dbReference type="AlphaFoldDB" id="A0A9D1KCQ8"/>
<comment type="caution">
    <text evidence="1">The sequence shown here is derived from an EMBL/GenBank/DDBJ whole genome shotgun (WGS) entry which is preliminary data.</text>
</comment>
<reference evidence="1" key="1">
    <citation type="submission" date="2020-10" db="EMBL/GenBank/DDBJ databases">
        <authorList>
            <person name="Gilroy R."/>
        </authorList>
    </citation>
    <scope>NUCLEOTIDE SEQUENCE</scope>
    <source>
        <strain evidence="1">CHK195-26880</strain>
    </source>
</reference>
<organism evidence="1 2">
    <name type="scientific">Candidatus Onthousia faecipullorum</name>
    <dbReference type="NCBI Taxonomy" id="2840887"/>
    <lineage>
        <taxon>Bacteria</taxon>
        <taxon>Bacillati</taxon>
        <taxon>Bacillota</taxon>
        <taxon>Bacilli</taxon>
        <taxon>Candidatus Onthousia</taxon>
    </lineage>
</organism>
<name>A0A9D1KCQ8_9FIRM</name>
<evidence type="ECO:0000313" key="2">
    <source>
        <dbReference type="Proteomes" id="UP000886833"/>
    </source>
</evidence>
<dbReference type="EMBL" id="DVKQ01000050">
    <property type="protein sequence ID" value="HIT37602.1"/>
    <property type="molecule type" value="Genomic_DNA"/>
</dbReference>
<dbReference type="Proteomes" id="UP000886833">
    <property type="component" value="Unassembled WGS sequence"/>
</dbReference>